<name>A0ABP5KB61_9ACTN</name>
<evidence type="ECO:0000313" key="2">
    <source>
        <dbReference type="Proteomes" id="UP001422759"/>
    </source>
</evidence>
<gene>
    <name evidence="1" type="ORF">GCM10009760_01720</name>
</gene>
<evidence type="ECO:0000313" key="1">
    <source>
        <dbReference type="EMBL" id="GAA2129916.1"/>
    </source>
</evidence>
<sequence>MGKRHGASHEVGCAISLKCTTFGKGGPCKLARLVQVLMGSFEFGRALKVIHCRTEGLEASSQLSIQLLTGPFYGMNANNPAVSSDTIAKDGQASFNHEDLARMCRVP</sequence>
<dbReference type="EMBL" id="BAAANT010000001">
    <property type="protein sequence ID" value="GAA2129916.1"/>
    <property type="molecule type" value="Genomic_DNA"/>
</dbReference>
<protein>
    <submittedName>
        <fullName evidence="1">Uncharacterized protein</fullName>
    </submittedName>
</protein>
<comment type="caution">
    <text evidence="1">The sequence shown here is derived from an EMBL/GenBank/DDBJ whole genome shotgun (WGS) entry which is preliminary data.</text>
</comment>
<keyword evidence="2" id="KW-1185">Reference proteome</keyword>
<proteinExistence type="predicted"/>
<organism evidence="1 2">
    <name type="scientific">Kitasatospora kazusensis</name>
    <dbReference type="NCBI Taxonomy" id="407974"/>
    <lineage>
        <taxon>Bacteria</taxon>
        <taxon>Bacillati</taxon>
        <taxon>Actinomycetota</taxon>
        <taxon>Actinomycetes</taxon>
        <taxon>Kitasatosporales</taxon>
        <taxon>Streptomycetaceae</taxon>
        <taxon>Kitasatospora</taxon>
    </lineage>
</organism>
<reference evidence="2" key="1">
    <citation type="journal article" date="2019" name="Int. J. Syst. Evol. Microbiol.">
        <title>The Global Catalogue of Microorganisms (GCM) 10K type strain sequencing project: providing services to taxonomists for standard genome sequencing and annotation.</title>
        <authorList>
            <consortium name="The Broad Institute Genomics Platform"/>
            <consortium name="The Broad Institute Genome Sequencing Center for Infectious Disease"/>
            <person name="Wu L."/>
            <person name="Ma J."/>
        </authorList>
    </citation>
    <scope>NUCLEOTIDE SEQUENCE [LARGE SCALE GENOMIC DNA]</scope>
    <source>
        <strain evidence="2">JCM 14560</strain>
    </source>
</reference>
<dbReference type="Proteomes" id="UP001422759">
    <property type="component" value="Unassembled WGS sequence"/>
</dbReference>
<accession>A0ABP5KB61</accession>